<dbReference type="Proteomes" id="UP001472677">
    <property type="component" value="Unassembled WGS sequence"/>
</dbReference>
<dbReference type="PANTHER" id="PTHR31236">
    <property type="entry name" value="BURP DOMAIN PROTEIN USPL1-LIKE"/>
    <property type="match status" value="1"/>
</dbReference>
<dbReference type="InterPro" id="IPR044816">
    <property type="entry name" value="BURP"/>
</dbReference>
<evidence type="ECO:0000259" key="1">
    <source>
        <dbReference type="PROSITE" id="PS51277"/>
    </source>
</evidence>
<organism evidence="2 3">
    <name type="scientific">Hibiscus sabdariffa</name>
    <name type="common">roselle</name>
    <dbReference type="NCBI Taxonomy" id="183260"/>
    <lineage>
        <taxon>Eukaryota</taxon>
        <taxon>Viridiplantae</taxon>
        <taxon>Streptophyta</taxon>
        <taxon>Embryophyta</taxon>
        <taxon>Tracheophyta</taxon>
        <taxon>Spermatophyta</taxon>
        <taxon>Magnoliopsida</taxon>
        <taxon>eudicotyledons</taxon>
        <taxon>Gunneridae</taxon>
        <taxon>Pentapetalae</taxon>
        <taxon>rosids</taxon>
        <taxon>malvids</taxon>
        <taxon>Malvales</taxon>
        <taxon>Malvaceae</taxon>
        <taxon>Malvoideae</taxon>
        <taxon>Hibiscus</taxon>
    </lineage>
</organism>
<keyword evidence="3" id="KW-1185">Reference proteome</keyword>
<evidence type="ECO:0000313" key="3">
    <source>
        <dbReference type="Proteomes" id="UP001472677"/>
    </source>
</evidence>
<dbReference type="Pfam" id="PF03181">
    <property type="entry name" value="BURP"/>
    <property type="match status" value="1"/>
</dbReference>
<name>A0ABR2EGZ5_9ROSI</name>
<accession>A0ABR2EGZ5</accession>
<dbReference type="EMBL" id="JBBPBM010000013">
    <property type="protein sequence ID" value="KAK8561265.1"/>
    <property type="molecule type" value="Genomic_DNA"/>
</dbReference>
<protein>
    <recommendedName>
        <fullName evidence="1">BURP domain-containing protein</fullName>
    </recommendedName>
</protein>
<dbReference type="InterPro" id="IPR004873">
    <property type="entry name" value="BURP_dom"/>
</dbReference>
<comment type="caution">
    <text evidence="2">The sequence shown here is derived from an EMBL/GenBank/DDBJ whole genome shotgun (WGS) entry which is preliminary data.</text>
</comment>
<reference evidence="2 3" key="1">
    <citation type="journal article" date="2024" name="G3 (Bethesda)">
        <title>Genome assembly of Hibiscus sabdariffa L. provides insights into metabolisms of medicinal natural products.</title>
        <authorList>
            <person name="Kim T."/>
        </authorList>
    </citation>
    <scope>NUCLEOTIDE SEQUENCE [LARGE SCALE GENOMIC DNA]</scope>
    <source>
        <strain evidence="2">TK-2024</strain>
        <tissue evidence="2">Old leaves</tissue>
    </source>
</reference>
<sequence length="135" mass="15573">MWSPIWWQRLQIYADVKLVFSLFPTWDFRLAQICVLELPGIRLFKDSGKNFQACHTMPYPSVVLYCHTQLTENRVFEVSLDGENGDRVTAVVVFSHGYFIVEANYVSFRVLGIEPRTPGVCHFFPADNFVVVPEP</sequence>
<feature type="domain" description="BURP" evidence="1">
    <location>
        <begin position="1"/>
        <end position="134"/>
    </location>
</feature>
<dbReference type="PROSITE" id="PS51277">
    <property type="entry name" value="BURP"/>
    <property type="match status" value="1"/>
</dbReference>
<proteinExistence type="predicted"/>
<evidence type="ECO:0000313" key="2">
    <source>
        <dbReference type="EMBL" id="KAK8561265.1"/>
    </source>
</evidence>
<dbReference type="PANTHER" id="PTHR31236:SF32">
    <property type="entry name" value="BURP DOMAIN PROTEIN USPL1-LIKE"/>
    <property type="match status" value="1"/>
</dbReference>
<gene>
    <name evidence="2" type="ORF">V6N12_048339</name>
</gene>